<sequence length="168" mass="20161">MEEQKIQYQKKKMMLKNFRFNRFLLLRYVLALFFFSNLYWGLALFMSNRVYSLVPFGLLIFSILAIVEHAKLYGFISDKLHNQLDNHLRYQKIQILINVILIITLPLKKIQSQLFPFMNSSFSVKITLWLVFFVGITLSVIVIQMINKIYTQKDKYYKYIQIIEKNNV</sequence>
<gene>
    <name evidence="2" type="ORF">KUA55_05365</name>
</gene>
<comment type="caution">
    <text evidence="2">The sequence shown here is derived from an EMBL/GenBank/DDBJ whole genome shotgun (WGS) entry which is preliminary data.</text>
</comment>
<feature type="transmembrane region" description="Helical" evidence="1">
    <location>
        <begin position="20"/>
        <end position="42"/>
    </location>
</feature>
<name>A0ABS6TB24_9ENTE</name>
<accession>A0ABS6TB24</accession>
<keyword evidence="1" id="KW-0812">Transmembrane</keyword>
<evidence type="ECO:0000313" key="2">
    <source>
        <dbReference type="EMBL" id="MBV7390101.1"/>
    </source>
</evidence>
<keyword evidence="1" id="KW-1133">Transmembrane helix</keyword>
<feature type="transmembrane region" description="Helical" evidence="1">
    <location>
        <begin position="88"/>
        <end position="106"/>
    </location>
</feature>
<evidence type="ECO:0008006" key="4">
    <source>
        <dbReference type="Google" id="ProtNLM"/>
    </source>
</evidence>
<dbReference type="EMBL" id="JAHUZB010000002">
    <property type="protein sequence ID" value="MBV7390101.1"/>
    <property type="molecule type" value="Genomic_DNA"/>
</dbReference>
<keyword evidence="1" id="KW-0472">Membrane</keyword>
<protein>
    <recommendedName>
        <fullName evidence="4">PTS cellobiose transporter subunit IIA</fullName>
    </recommendedName>
</protein>
<keyword evidence="3" id="KW-1185">Reference proteome</keyword>
<evidence type="ECO:0000313" key="3">
    <source>
        <dbReference type="Proteomes" id="UP000774130"/>
    </source>
</evidence>
<feature type="transmembrane region" description="Helical" evidence="1">
    <location>
        <begin position="126"/>
        <end position="146"/>
    </location>
</feature>
<reference evidence="2 3" key="1">
    <citation type="submission" date="2021-06" db="EMBL/GenBank/DDBJ databases">
        <title>Enterococcus alishanensis sp. nov., a novel lactic acid bacterium isolated from fresh coffee beans.</title>
        <authorList>
            <person name="Chen Y.-S."/>
        </authorList>
    </citation>
    <scope>NUCLEOTIDE SEQUENCE [LARGE SCALE GENOMIC DNA]</scope>
    <source>
        <strain evidence="2 3">ALS3</strain>
    </source>
</reference>
<proteinExistence type="predicted"/>
<evidence type="ECO:0000256" key="1">
    <source>
        <dbReference type="SAM" id="Phobius"/>
    </source>
</evidence>
<dbReference type="Proteomes" id="UP000774130">
    <property type="component" value="Unassembled WGS sequence"/>
</dbReference>
<feature type="transmembrane region" description="Helical" evidence="1">
    <location>
        <begin position="48"/>
        <end position="67"/>
    </location>
</feature>
<dbReference type="RefSeq" id="WP_218325154.1">
    <property type="nucleotide sequence ID" value="NZ_JAHUZB010000002.1"/>
</dbReference>
<organism evidence="2 3">
    <name type="scientific">Enterococcus alishanensis</name>
    <dbReference type="NCBI Taxonomy" id="1303817"/>
    <lineage>
        <taxon>Bacteria</taxon>
        <taxon>Bacillati</taxon>
        <taxon>Bacillota</taxon>
        <taxon>Bacilli</taxon>
        <taxon>Lactobacillales</taxon>
        <taxon>Enterococcaceae</taxon>
        <taxon>Enterococcus</taxon>
    </lineage>
</organism>